<evidence type="ECO:0000313" key="2">
    <source>
        <dbReference type="EMBL" id="CAH1239061.1"/>
    </source>
</evidence>
<accession>A0A8J9YSC9</accession>
<dbReference type="AlphaFoldDB" id="A0A8J9YSC9"/>
<organism evidence="2 3">
    <name type="scientific">Branchiostoma lanceolatum</name>
    <name type="common">Common lancelet</name>
    <name type="synonym">Amphioxus lanceolatum</name>
    <dbReference type="NCBI Taxonomy" id="7740"/>
    <lineage>
        <taxon>Eukaryota</taxon>
        <taxon>Metazoa</taxon>
        <taxon>Chordata</taxon>
        <taxon>Cephalochordata</taxon>
        <taxon>Leptocardii</taxon>
        <taxon>Amphioxiformes</taxon>
        <taxon>Branchiostomatidae</taxon>
        <taxon>Branchiostoma</taxon>
    </lineage>
</organism>
<reference evidence="2" key="1">
    <citation type="submission" date="2022-01" db="EMBL/GenBank/DDBJ databases">
        <authorList>
            <person name="Braso-Vives M."/>
        </authorList>
    </citation>
    <scope>NUCLEOTIDE SEQUENCE</scope>
</reference>
<feature type="region of interest" description="Disordered" evidence="1">
    <location>
        <begin position="1"/>
        <end position="53"/>
    </location>
</feature>
<evidence type="ECO:0000256" key="1">
    <source>
        <dbReference type="SAM" id="MobiDB-lite"/>
    </source>
</evidence>
<keyword evidence="3" id="KW-1185">Reference proteome</keyword>
<sequence length="103" mass="10688">MPKRMLRTSRDRLSCPCGLPSSVFSGGPPDATGHRPTPTDPRGRDGPTRGPTSVTLAGGYSSLPLPFLTYIAGKGVGEGKGRGGGAEKLLVETLFGEVVMTVF</sequence>
<dbReference type="EMBL" id="OV696695">
    <property type="protein sequence ID" value="CAH1239061.1"/>
    <property type="molecule type" value="Genomic_DNA"/>
</dbReference>
<evidence type="ECO:0000313" key="3">
    <source>
        <dbReference type="Proteomes" id="UP000838412"/>
    </source>
</evidence>
<dbReference type="OrthoDB" id="10327510at2759"/>
<name>A0A8J9YSC9_BRALA</name>
<proteinExistence type="predicted"/>
<dbReference type="Proteomes" id="UP000838412">
    <property type="component" value="Chromosome 10"/>
</dbReference>
<gene>
    <name evidence="2" type="primary">Hypp5703</name>
    <name evidence="2" type="ORF">BLAG_LOCUS3446</name>
</gene>
<protein>
    <submittedName>
        <fullName evidence="2">Hypp5703 protein</fullName>
    </submittedName>
</protein>